<dbReference type="PROSITE" id="PS51688">
    <property type="entry name" value="ICA"/>
    <property type="match status" value="1"/>
</dbReference>
<dbReference type="SUPFAM" id="SSF49417">
    <property type="entry name" value="p53-like transcription factors"/>
    <property type="match status" value="1"/>
</dbReference>
<feature type="compositionally biased region" description="Low complexity" evidence="8">
    <location>
        <begin position="90"/>
        <end position="111"/>
    </location>
</feature>
<protein>
    <submittedName>
        <fullName evidence="12">Uncharacterized protein</fullName>
    </submittedName>
</protein>
<dbReference type="InterPro" id="IPR036388">
    <property type="entry name" value="WH-like_DNA-bd_sf"/>
</dbReference>
<proteinExistence type="inferred from homology"/>
<sequence>MANKRRNYQGEERLVDPFEDQAFDIVEFLAADQGFGNVEEDPNRLHRQPPSQMRHLHHQNVVPDPQHNTNNGMYQMSHNRLPDTPPITEFSGNGSSGSPSSNSDAPFSPDAYPFSVNGNPVNNNGLILGVHDLQPNMMQQEFMARQHANQMNSPPSAACFMSPYPNSQMTPASNAQVSPSPGVCNENYSIRQYNSGQMDLYSMLNGSSEGSIDSQNPDAPMSRKRARVDSQIDKFMPAMGNPMASSPIDGSYPDETYGQQVIKFNQFQEEQWNALYDANGRELKQLQVHVVADKGFNYSSVDNCFVNQKKNHFQISVHVEACDNMPPKNVRYNGVLVPIQDFKLSFCGVKAEMPTSEVCIKQSRTDRKPHPHNPVPFEIQERRMTKVTVPRLHFSETTLNNQRKNYRPNPDQKYFLLVVRLLASVSDDTSILIQSYGSEKVIVRATNPGSFEPPESDVTWARNGNILTSAGPVSVGTDRSFGKLTVDGDIYTTGRVICPSDLRLKEGIAEKEARDALENLCKLRVVDYFYKPEIAEKWGLTEDQRKRTGVIAQELAAVLPDAVKDIGDYLTVNESRVFYETVLATQELCRLTGDLDSKIDEKVEEISQRLARYARHKKLLGSMASNLNGDTRSMLSYSRSSLASTVVDKSRRRSGKRDAPQPLCNSRLTQGTIITLVVVMATCLIGMSALYVLDWHNRNYGYHHVYPAPTAKEEPANMVVPAENRDLPVSQPDAPPLMSKCRSNTCRTYCCSPEKAKFDYSSMDELEDAAGVADHKMIVQRSAPLRGPVGSSFSSGVQIAIPSHNVTIDSRYCIEKSCSRRRGIFNLYIPVSPFLPDAPIEIFFSVPRSKIVNNCGYLSEFQHKDCSTNPNKDPNQYPVSDQITEDMFELSVGSYMQSAYRFRVAHTTEACFANEEHLHSSYEEYNLIFYRTCAAPSADANAEIPPF</sequence>
<evidence type="ECO:0000256" key="1">
    <source>
        <dbReference type="ARBA" id="ARBA00004167"/>
    </source>
</evidence>
<keyword evidence="6 9" id="KW-0472">Membrane</keyword>
<dbReference type="PANTHER" id="PTHR13029:SF18">
    <property type="entry name" value="MYELIN REGULATORY FACTOR HOMOLOG 1"/>
    <property type="match status" value="1"/>
</dbReference>
<feature type="domain" description="Peptidase S74" evidence="11">
    <location>
        <begin position="500"/>
        <end position="599"/>
    </location>
</feature>
<gene>
    <name evidence="12" type="ORF">CAUJ_LOCUS7139</name>
</gene>
<dbReference type="InterPro" id="IPR025719">
    <property type="entry name" value="MYRF_C2"/>
</dbReference>
<evidence type="ECO:0000256" key="9">
    <source>
        <dbReference type="SAM" id="Phobius"/>
    </source>
</evidence>
<feature type="domain" description="NDT80" evidence="10">
    <location>
        <begin position="169"/>
        <end position="455"/>
    </location>
</feature>
<evidence type="ECO:0000259" key="11">
    <source>
        <dbReference type="PROSITE" id="PS51688"/>
    </source>
</evidence>
<feature type="transmembrane region" description="Helical" evidence="9">
    <location>
        <begin position="673"/>
        <end position="693"/>
    </location>
</feature>
<comment type="subcellular location">
    <subcellularLocation>
        <location evidence="1">Membrane</location>
        <topology evidence="1">Single-pass membrane protein</topology>
    </subcellularLocation>
</comment>
<dbReference type="GO" id="GO:0003700">
    <property type="term" value="F:DNA-binding transcription factor activity"/>
    <property type="evidence" value="ECO:0007669"/>
    <property type="project" value="UniProtKB-UniRule"/>
</dbReference>
<keyword evidence="3 9" id="KW-0812">Transmembrane</keyword>
<evidence type="ECO:0000313" key="13">
    <source>
        <dbReference type="Proteomes" id="UP000835052"/>
    </source>
</evidence>
<evidence type="ECO:0000256" key="7">
    <source>
        <dbReference type="PROSITE-ProRule" id="PRU00850"/>
    </source>
</evidence>
<dbReference type="Pfam" id="PF05224">
    <property type="entry name" value="NDT80_PhoG"/>
    <property type="match status" value="1"/>
</dbReference>
<dbReference type="OrthoDB" id="27041at2759"/>
<evidence type="ECO:0000259" key="10">
    <source>
        <dbReference type="PROSITE" id="PS51517"/>
    </source>
</evidence>
<reference evidence="12" key="1">
    <citation type="submission" date="2020-10" db="EMBL/GenBank/DDBJ databases">
        <authorList>
            <person name="Kikuchi T."/>
        </authorList>
    </citation>
    <scope>NUCLEOTIDE SEQUENCE</scope>
    <source>
        <strain evidence="12">NKZ352</strain>
    </source>
</reference>
<dbReference type="GO" id="GO:0005789">
    <property type="term" value="C:endoplasmic reticulum membrane"/>
    <property type="evidence" value="ECO:0007669"/>
    <property type="project" value="TreeGrafter"/>
</dbReference>
<dbReference type="Proteomes" id="UP000835052">
    <property type="component" value="Unassembled WGS sequence"/>
</dbReference>
<evidence type="ECO:0000256" key="6">
    <source>
        <dbReference type="ARBA" id="ARBA00023136"/>
    </source>
</evidence>
<dbReference type="Gene3D" id="2.60.40.1390">
    <property type="entry name" value="NDT80 DNA-binding domain"/>
    <property type="match status" value="2"/>
</dbReference>
<dbReference type="Pfam" id="PF13887">
    <property type="entry name" value="MYRF_ICA"/>
    <property type="match status" value="1"/>
</dbReference>
<dbReference type="InterPro" id="IPR024061">
    <property type="entry name" value="NDT80_DNA-bd_dom"/>
</dbReference>
<dbReference type="InterPro" id="IPR026932">
    <property type="entry name" value="MYRF_ICA"/>
</dbReference>
<dbReference type="Pfam" id="PF13884">
    <property type="entry name" value="Peptidase_S74"/>
    <property type="match status" value="1"/>
</dbReference>
<evidence type="ECO:0000256" key="3">
    <source>
        <dbReference type="ARBA" id="ARBA00022692"/>
    </source>
</evidence>
<dbReference type="GO" id="GO:0016540">
    <property type="term" value="P:protein autoprocessing"/>
    <property type="evidence" value="ECO:0007669"/>
    <property type="project" value="InterPro"/>
</dbReference>
<dbReference type="Pfam" id="PF13888">
    <property type="entry name" value="MRF_C2"/>
    <property type="match status" value="1"/>
</dbReference>
<feature type="region of interest" description="Disordered" evidence="8">
    <location>
        <begin position="79"/>
        <end position="112"/>
    </location>
</feature>
<dbReference type="PROSITE" id="PS51517">
    <property type="entry name" value="NDT80"/>
    <property type="match status" value="1"/>
</dbReference>
<evidence type="ECO:0000256" key="4">
    <source>
        <dbReference type="ARBA" id="ARBA00022989"/>
    </source>
</evidence>
<dbReference type="InterPro" id="IPR030392">
    <property type="entry name" value="S74_ICA"/>
</dbReference>
<dbReference type="GO" id="GO:0045893">
    <property type="term" value="P:positive regulation of DNA-templated transcription"/>
    <property type="evidence" value="ECO:0007669"/>
    <property type="project" value="TreeGrafter"/>
</dbReference>
<dbReference type="GO" id="GO:0005634">
    <property type="term" value="C:nucleus"/>
    <property type="evidence" value="ECO:0007669"/>
    <property type="project" value="TreeGrafter"/>
</dbReference>
<dbReference type="InterPro" id="IPR037141">
    <property type="entry name" value="NDT80_DNA-bd_dom_sf"/>
</dbReference>
<name>A0A8S1HD44_9PELO</name>
<evidence type="ECO:0000256" key="5">
    <source>
        <dbReference type="ARBA" id="ARBA00023125"/>
    </source>
</evidence>
<dbReference type="PANTHER" id="PTHR13029">
    <property type="match status" value="1"/>
</dbReference>
<keyword evidence="5 7" id="KW-0238">DNA-binding</keyword>
<organism evidence="12 13">
    <name type="scientific">Caenorhabditis auriculariae</name>
    <dbReference type="NCBI Taxonomy" id="2777116"/>
    <lineage>
        <taxon>Eukaryota</taxon>
        <taxon>Metazoa</taxon>
        <taxon>Ecdysozoa</taxon>
        <taxon>Nematoda</taxon>
        <taxon>Chromadorea</taxon>
        <taxon>Rhabditida</taxon>
        <taxon>Rhabditina</taxon>
        <taxon>Rhabditomorpha</taxon>
        <taxon>Rhabditoidea</taxon>
        <taxon>Rhabditidae</taxon>
        <taxon>Peloderinae</taxon>
        <taxon>Caenorhabditis</taxon>
    </lineage>
</organism>
<dbReference type="Gene3D" id="1.10.10.10">
    <property type="entry name" value="Winged helix-like DNA-binding domain superfamily/Winged helix DNA-binding domain"/>
    <property type="match status" value="1"/>
</dbReference>
<dbReference type="InterPro" id="IPR008967">
    <property type="entry name" value="p53-like_TF_DNA-bd_sf"/>
</dbReference>
<evidence type="ECO:0000256" key="8">
    <source>
        <dbReference type="SAM" id="MobiDB-lite"/>
    </source>
</evidence>
<dbReference type="AlphaFoldDB" id="A0A8S1HD44"/>
<accession>A0A8S1HD44</accession>
<dbReference type="InterPro" id="IPR051577">
    <property type="entry name" value="MRF-like"/>
</dbReference>
<feature type="DNA-binding region" description="NDT80" evidence="7">
    <location>
        <begin position="169"/>
        <end position="455"/>
    </location>
</feature>
<keyword evidence="13" id="KW-1185">Reference proteome</keyword>
<evidence type="ECO:0000256" key="2">
    <source>
        <dbReference type="ARBA" id="ARBA00008221"/>
    </source>
</evidence>
<dbReference type="GO" id="GO:0043565">
    <property type="term" value="F:sequence-specific DNA binding"/>
    <property type="evidence" value="ECO:0007669"/>
    <property type="project" value="TreeGrafter"/>
</dbReference>
<comment type="caution">
    <text evidence="12">The sequence shown here is derived from an EMBL/GenBank/DDBJ whole genome shotgun (WGS) entry which is preliminary data.</text>
</comment>
<dbReference type="EMBL" id="CAJGYM010000020">
    <property type="protein sequence ID" value="CAD6191220.1"/>
    <property type="molecule type" value="Genomic_DNA"/>
</dbReference>
<comment type="similarity">
    <text evidence="2">Belongs to the MRF family.</text>
</comment>
<keyword evidence="4 9" id="KW-1133">Transmembrane helix</keyword>
<evidence type="ECO:0000313" key="12">
    <source>
        <dbReference type="EMBL" id="CAD6191220.1"/>
    </source>
</evidence>